<evidence type="ECO:0000313" key="1">
    <source>
        <dbReference type="EMBL" id="CAI8014794.1"/>
    </source>
</evidence>
<gene>
    <name evidence="1" type="ORF">GBAR_LOCUS9222</name>
</gene>
<organism evidence="1 2">
    <name type="scientific">Geodia barretti</name>
    <name type="common">Barrett's horny sponge</name>
    <dbReference type="NCBI Taxonomy" id="519541"/>
    <lineage>
        <taxon>Eukaryota</taxon>
        <taxon>Metazoa</taxon>
        <taxon>Porifera</taxon>
        <taxon>Demospongiae</taxon>
        <taxon>Heteroscleromorpha</taxon>
        <taxon>Tetractinellida</taxon>
        <taxon>Astrophorina</taxon>
        <taxon>Geodiidae</taxon>
        <taxon>Geodia</taxon>
    </lineage>
</organism>
<comment type="caution">
    <text evidence="1">The sequence shown here is derived from an EMBL/GenBank/DDBJ whole genome shotgun (WGS) entry which is preliminary data.</text>
</comment>
<dbReference type="Proteomes" id="UP001174909">
    <property type="component" value="Unassembled WGS sequence"/>
</dbReference>
<sequence length="93" mass="10767">MISERIGNNSLWFSVRSAFVRKPLICNEFLPIDMFTELCPERIVSDCDNDVSIRRDKRFKRCNCGVSCPQGFRRFARSKIADNGVFQDSNKTI</sequence>
<name>A0AA35RPE0_GEOBA</name>
<dbReference type="EMBL" id="CASHTH010001392">
    <property type="protein sequence ID" value="CAI8014794.1"/>
    <property type="molecule type" value="Genomic_DNA"/>
</dbReference>
<accession>A0AA35RPE0</accession>
<keyword evidence="2" id="KW-1185">Reference proteome</keyword>
<reference evidence="1" key="1">
    <citation type="submission" date="2023-03" db="EMBL/GenBank/DDBJ databases">
        <authorList>
            <person name="Steffen K."/>
            <person name="Cardenas P."/>
        </authorList>
    </citation>
    <scope>NUCLEOTIDE SEQUENCE</scope>
</reference>
<dbReference type="AlphaFoldDB" id="A0AA35RPE0"/>
<evidence type="ECO:0000313" key="2">
    <source>
        <dbReference type="Proteomes" id="UP001174909"/>
    </source>
</evidence>
<protein>
    <submittedName>
        <fullName evidence="1">Uncharacterized protein</fullName>
    </submittedName>
</protein>
<proteinExistence type="predicted"/>